<dbReference type="SUPFAM" id="SSF56112">
    <property type="entry name" value="Protein kinase-like (PK-like)"/>
    <property type="match status" value="1"/>
</dbReference>
<keyword evidence="14" id="KW-1185">Reference proteome</keyword>
<accession>G7DYM1</accession>
<organism evidence="13 14">
    <name type="scientific">Mixia osmundae (strain CBS 9802 / IAM 14324 / JCM 22182 / KY 12970)</name>
    <dbReference type="NCBI Taxonomy" id="764103"/>
    <lineage>
        <taxon>Eukaryota</taxon>
        <taxon>Fungi</taxon>
        <taxon>Dikarya</taxon>
        <taxon>Basidiomycota</taxon>
        <taxon>Pucciniomycotina</taxon>
        <taxon>Mixiomycetes</taxon>
        <taxon>Mixiales</taxon>
        <taxon>Mixiaceae</taxon>
        <taxon>Mixia</taxon>
    </lineage>
</organism>
<dbReference type="InterPro" id="IPR017441">
    <property type="entry name" value="Protein_kinase_ATP_BS"/>
</dbReference>
<dbReference type="GO" id="GO:0005737">
    <property type="term" value="C:cytoplasm"/>
    <property type="evidence" value="ECO:0007669"/>
    <property type="project" value="TreeGrafter"/>
</dbReference>
<keyword evidence="6" id="KW-0418">Kinase</keyword>
<dbReference type="InParanoid" id="G7DYM1"/>
<keyword evidence="4" id="KW-0808">Transferase</keyword>
<dbReference type="OrthoDB" id="248923at2759"/>
<dbReference type="Proteomes" id="UP000009131">
    <property type="component" value="Unassembled WGS sequence"/>
</dbReference>
<dbReference type="PANTHER" id="PTHR48012">
    <property type="entry name" value="STERILE20-LIKE KINASE, ISOFORM B-RELATED"/>
    <property type="match status" value="1"/>
</dbReference>
<comment type="similarity">
    <text evidence="1">Belongs to the protein kinase superfamily. STE Ser/Thr protein kinase family. STE20 subfamily.</text>
</comment>
<evidence type="ECO:0000256" key="6">
    <source>
        <dbReference type="ARBA" id="ARBA00022777"/>
    </source>
</evidence>
<dbReference type="GO" id="GO:0004674">
    <property type="term" value="F:protein serine/threonine kinase activity"/>
    <property type="evidence" value="ECO:0007669"/>
    <property type="project" value="UniProtKB-KW"/>
</dbReference>
<evidence type="ECO:0000256" key="2">
    <source>
        <dbReference type="ARBA" id="ARBA00012513"/>
    </source>
</evidence>
<protein>
    <recommendedName>
        <fullName evidence="2">non-specific serine/threonine protein kinase</fullName>
        <ecNumber evidence="2">2.7.11.1</ecNumber>
    </recommendedName>
</protein>
<evidence type="ECO:0000256" key="10">
    <source>
        <dbReference type="PROSITE-ProRule" id="PRU10141"/>
    </source>
</evidence>
<evidence type="ECO:0000256" key="1">
    <source>
        <dbReference type="ARBA" id="ARBA00008874"/>
    </source>
</evidence>
<dbReference type="InterPro" id="IPR000719">
    <property type="entry name" value="Prot_kinase_dom"/>
</dbReference>
<evidence type="ECO:0000256" key="8">
    <source>
        <dbReference type="ARBA" id="ARBA00047899"/>
    </source>
</evidence>
<comment type="catalytic activity">
    <reaction evidence="9">
        <text>L-seryl-[protein] + ATP = O-phospho-L-seryl-[protein] + ADP + H(+)</text>
        <dbReference type="Rhea" id="RHEA:17989"/>
        <dbReference type="Rhea" id="RHEA-COMP:9863"/>
        <dbReference type="Rhea" id="RHEA-COMP:11604"/>
        <dbReference type="ChEBI" id="CHEBI:15378"/>
        <dbReference type="ChEBI" id="CHEBI:29999"/>
        <dbReference type="ChEBI" id="CHEBI:30616"/>
        <dbReference type="ChEBI" id="CHEBI:83421"/>
        <dbReference type="ChEBI" id="CHEBI:456216"/>
        <dbReference type="EC" id="2.7.11.1"/>
    </reaction>
</comment>
<dbReference type="STRING" id="764103.G7DYM1"/>
<dbReference type="EC" id="2.7.11.1" evidence="2"/>
<evidence type="ECO:0000313" key="14">
    <source>
        <dbReference type="Proteomes" id="UP000009131"/>
    </source>
</evidence>
<feature type="binding site" evidence="10">
    <location>
        <position position="99"/>
    </location>
    <ligand>
        <name>ATP</name>
        <dbReference type="ChEBI" id="CHEBI:30616"/>
    </ligand>
</feature>
<dbReference type="PANTHER" id="PTHR48012:SF27">
    <property type="entry name" value="SERINE_THREONINE-PROTEIN KINASE SID1"/>
    <property type="match status" value="1"/>
</dbReference>
<comment type="caution">
    <text evidence="13">The sequence shown here is derived from an EMBL/GenBank/DDBJ whole genome shotgun (WGS) entry which is preliminary data.</text>
</comment>
<evidence type="ECO:0000256" key="9">
    <source>
        <dbReference type="ARBA" id="ARBA00048679"/>
    </source>
</evidence>
<dbReference type="InterPro" id="IPR050629">
    <property type="entry name" value="STE20/SPS1-PAK"/>
</dbReference>
<evidence type="ECO:0000256" key="7">
    <source>
        <dbReference type="ARBA" id="ARBA00022840"/>
    </source>
</evidence>
<feature type="region of interest" description="Disordered" evidence="11">
    <location>
        <begin position="463"/>
        <end position="491"/>
    </location>
</feature>
<dbReference type="eggNOG" id="KOG0201">
    <property type="taxonomic scope" value="Eukaryota"/>
</dbReference>
<evidence type="ECO:0000256" key="3">
    <source>
        <dbReference type="ARBA" id="ARBA00022527"/>
    </source>
</evidence>
<dbReference type="FunCoup" id="G7DYM1">
    <property type="interactions" value="363"/>
</dbReference>
<feature type="domain" description="Protein kinase" evidence="12">
    <location>
        <begin position="70"/>
        <end position="321"/>
    </location>
</feature>
<sequence>MPPVKGAALGGMRMPVSPGRLVENGTITSTSIATQSFSDLDGVQAPAIDGIVSSTTLTRPSNPNDPAADYQMLDRLGTGAFGVVWRAIHLPTQTEVAIKQIDLESSDDDISELQEEIGHLTECDPAFVTRYYGSFVKGFKLWIVMEYLAGGSCLDVLKPTPFSEYQIAVICRELLKGLAYLHAKGKIHRDIKAANVLLSNAGDVKLADFGVAAQLTQNKSKRNTLVGTPFWMAPEVILQNDYGSKADIWSLGITLIELALGRPPLSEYNPMDVLFLIPKAKPPELEGDYFSSAFKELVSACLTKNADARPSASDLLQHRFVRLAGRTSCIVESIERHRHWKQTSTIAKAKIVPDYRPDPTLVASQGDAWTFDTVRTQATVMLQPNDAPVELSTATQLAATVSRLADEPQRSQTTLLKQPDGGLSRKARRPLSMIANLPSEARADDASLGEGTVKRGVSATFEPETMASSRSTVRSHSQNGRTARHRHSVDMGSTVRARELHLAMQDVQQQANQSNDGQETVRTLARNVQEADLMMSDLLLPTLEEARGSSPEADAALSNIAKALQGLASQDPHLLLRLTRAVTLKIQSRADLQAICIAPQEVVIEERVPERRPLTQMLYDRWLRSILG</sequence>
<dbReference type="AlphaFoldDB" id="G7DYM1"/>
<reference evidence="13 14" key="2">
    <citation type="journal article" date="2012" name="Open Biol.">
        <title>Characteristics of nucleosomes and linker DNA regions on the genome of the basidiomycete Mixia osmundae revealed by mono- and dinucleosome mapping.</title>
        <authorList>
            <person name="Nishida H."/>
            <person name="Kondo S."/>
            <person name="Matsumoto T."/>
            <person name="Suzuki Y."/>
            <person name="Yoshikawa H."/>
            <person name="Taylor T.D."/>
            <person name="Sugiyama J."/>
        </authorList>
    </citation>
    <scope>NUCLEOTIDE SEQUENCE [LARGE SCALE GENOMIC DNA]</scope>
    <source>
        <strain evidence="14">CBS 9802 / IAM 14324 / JCM 22182 / KY 12970</strain>
    </source>
</reference>
<dbReference type="SMART" id="SM00220">
    <property type="entry name" value="S_TKc"/>
    <property type="match status" value="1"/>
</dbReference>
<dbReference type="InterPro" id="IPR011009">
    <property type="entry name" value="Kinase-like_dom_sf"/>
</dbReference>
<evidence type="ECO:0000259" key="12">
    <source>
        <dbReference type="PROSITE" id="PS50011"/>
    </source>
</evidence>
<evidence type="ECO:0000313" key="13">
    <source>
        <dbReference type="EMBL" id="GAA95681.1"/>
    </source>
</evidence>
<dbReference type="GO" id="GO:0005524">
    <property type="term" value="F:ATP binding"/>
    <property type="evidence" value="ECO:0007669"/>
    <property type="project" value="UniProtKB-UniRule"/>
</dbReference>
<evidence type="ECO:0000256" key="4">
    <source>
        <dbReference type="ARBA" id="ARBA00022679"/>
    </source>
</evidence>
<dbReference type="EMBL" id="BABT02000062">
    <property type="protein sequence ID" value="GAA95681.1"/>
    <property type="molecule type" value="Genomic_DNA"/>
</dbReference>
<proteinExistence type="inferred from homology"/>
<gene>
    <name evidence="13" type="primary">Mo02338</name>
    <name evidence="13" type="ORF">E5Q_02338</name>
</gene>
<dbReference type="PROSITE" id="PS50011">
    <property type="entry name" value="PROTEIN_KINASE_DOM"/>
    <property type="match status" value="1"/>
</dbReference>
<dbReference type="PROSITE" id="PS00107">
    <property type="entry name" value="PROTEIN_KINASE_ATP"/>
    <property type="match status" value="1"/>
</dbReference>
<dbReference type="HOGENOM" id="CLU_000288_2_8_1"/>
<name>G7DYM1_MIXOS</name>
<dbReference type="CDD" id="cd06609">
    <property type="entry name" value="STKc_MST3_like"/>
    <property type="match status" value="1"/>
</dbReference>
<feature type="region of interest" description="Disordered" evidence="11">
    <location>
        <begin position="403"/>
        <end position="425"/>
    </location>
</feature>
<keyword evidence="7 10" id="KW-0067">ATP-binding</keyword>
<evidence type="ECO:0000256" key="5">
    <source>
        <dbReference type="ARBA" id="ARBA00022741"/>
    </source>
</evidence>
<dbReference type="FunFam" id="1.10.510.10:FF:000499">
    <property type="entry name" value="Serine/threonine-protein kinase KIC1"/>
    <property type="match status" value="1"/>
</dbReference>
<feature type="compositionally biased region" description="Polar residues" evidence="11">
    <location>
        <begin position="466"/>
        <end position="481"/>
    </location>
</feature>
<dbReference type="Gene3D" id="1.10.510.10">
    <property type="entry name" value="Transferase(Phosphotransferase) domain 1"/>
    <property type="match status" value="1"/>
</dbReference>
<keyword evidence="5 10" id="KW-0547">Nucleotide-binding</keyword>
<comment type="catalytic activity">
    <reaction evidence="8">
        <text>L-threonyl-[protein] + ATP = O-phospho-L-threonyl-[protein] + ADP + H(+)</text>
        <dbReference type="Rhea" id="RHEA:46608"/>
        <dbReference type="Rhea" id="RHEA-COMP:11060"/>
        <dbReference type="Rhea" id="RHEA-COMP:11605"/>
        <dbReference type="ChEBI" id="CHEBI:15378"/>
        <dbReference type="ChEBI" id="CHEBI:30013"/>
        <dbReference type="ChEBI" id="CHEBI:30616"/>
        <dbReference type="ChEBI" id="CHEBI:61977"/>
        <dbReference type="ChEBI" id="CHEBI:456216"/>
        <dbReference type="EC" id="2.7.11.1"/>
    </reaction>
</comment>
<evidence type="ECO:0000256" key="11">
    <source>
        <dbReference type="SAM" id="MobiDB-lite"/>
    </source>
</evidence>
<keyword evidence="3" id="KW-0723">Serine/threonine-protein kinase</keyword>
<reference evidence="13 14" key="1">
    <citation type="journal article" date="2011" name="J. Gen. Appl. Microbiol.">
        <title>Draft genome sequencing of the enigmatic basidiomycete Mixia osmundae.</title>
        <authorList>
            <person name="Nishida H."/>
            <person name="Nagatsuka Y."/>
            <person name="Sugiyama J."/>
        </authorList>
    </citation>
    <scope>NUCLEOTIDE SEQUENCE [LARGE SCALE GENOMIC DNA]</scope>
    <source>
        <strain evidence="14">CBS 9802 / IAM 14324 / JCM 22182 / KY 12970</strain>
    </source>
</reference>
<dbReference type="Pfam" id="PF00069">
    <property type="entry name" value="Pkinase"/>
    <property type="match status" value="1"/>
</dbReference>